<reference evidence="1" key="1">
    <citation type="submission" date="2019-11" db="EMBL/GenBank/DDBJ databases">
        <authorList>
            <person name="Liu Y."/>
            <person name="Hou J."/>
            <person name="Li T.-Q."/>
            <person name="Guan C.-H."/>
            <person name="Wu X."/>
            <person name="Wu H.-Z."/>
            <person name="Ling F."/>
            <person name="Zhang R."/>
            <person name="Shi X.-G."/>
            <person name="Ren J.-P."/>
            <person name="Chen E.-F."/>
            <person name="Sun J.-M."/>
        </authorList>
    </citation>
    <scope>NUCLEOTIDE SEQUENCE</scope>
    <source>
        <strain evidence="1">Adult_tree_wgs_1</strain>
        <tissue evidence="1">Leaves</tissue>
    </source>
</reference>
<protein>
    <submittedName>
        <fullName evidence="1">Uncharacterized protein</fullName>
    </submittedName>
</protein>
<evidence type="ECO:0000313" key="2">
    <source>
        <dbReference type="Proteomes" id="UP000626092"/>
    </source>
</evidence>
<accession>A0A834H6I4</accession>
<name>A0A834H6I4_RHOSS</name>
<gene>
    <name evidence="1" type="ORF">RHSIM_Rhsim03G0116300</name>
</gene>
<comment type="caution">
    <text evidence="1">The sequence shown here is derived from an EMBL/GenBank/DDBJ whole genome shotgun (WGS) entry which is preliminary data.</text>
</comment>
<keyword evidence="2" id="KW-1185">Reference proteome</keyword>
<dbReference type="Proteomes" id="UP000626092">
    <property type="component" value="Unassembled WGS sequence"/>
</dbReference>
<dbReference type="EMBL" id="WJXA01000003">
    <property type="protein sequence ID" value="KAF7148024.1"/>
    <property type="molecule type" value="Genomic_DNA"/>
</dbReference>
<proteinExistence type="predicted"/>
<organism evidence="1 2">
    <name type="scientific">Rhododendron simsii</name>
    <name type="common">Sims's rhododendron</name>
    <dbReference type="NCBI Taxonomy" id="118357"/>
    <lineage>
        <taxon>Eukaryota</taxon>
        <taxon>Viridiplantae</taxon>
        <taxon>Streptophyta</taxon>
        <taxon>Embryophyta</taxon>
        <taxon>Tracheophyta</taxon>
        <taxon>Spermatophyta</taxon>
        <taxon>Magnoliopsida</taxon>
        <taxon>eudicotyledons</taxon>
        <taxon>Gunneridae</taxon>
        <taxon>Pentapetalae</taxon>
        <taxon>asterids</taxon>
        <taxon>Ericales</taxon>
        <taxon>Ericaceae</taxon>
        <taxon>Ericoideae</taxon>
        <taxon>Rhodoreae</taxon>
        <taxon>Rhododendron</taxon>
    </lineage>
</organism>
<evidence type="ECO:0000313" key="1">
    <source>
        <dbReference type="EMBL" id="KAF7148024.1"/>
    </source>
</evidence>
<dbReference type="AlphaFoldDB" id="A0A834H6I4"/>
<sequence>MTGIVGFALTIDDSQPSSEPSVLISALPFVCVAYPKTKANLYSRRKWEEATECVLGSSSLLSSALFWKP</sequence>